<evidence type="ECO:0000313" key="9">
    <source>
        <dbReference type="Proteomes" id="UP000309215"/>
    </source>
</evidence>
<keyword evidence="9" id="KW-1185">Reference proteome</keyword>
<dbReference type="EMBL" id="SSMQ01000005">
    <property type="protein sequence ID" value="TKD11745.1"/>
    <property type="molecule type" value="Genomic_DNA"/>
</dbReference>
<feature type="region of interest" description="Disordered" evidence="6">
    <location>
        <begin position="425"/>
        <end position="464"/>
    </location>
</feature>
<evidence type="ECO:0000256" key="6">
    <source>
        <dbReference type="SAM" id="MobiDB-lite"/>
    </source>
</evidence>
<feature type="region of interest" description="Disordered" evidence="6">
    <location>
        <begin position="550"/>
        <end position="634"/>
    </location>
</feature>
<dbReference type="InterPro" id="IPR013229">
    <property type="entry name" value="PEGA"/>
</dbReference>
<dbReference type="InterPro" id="IPR000719">
    <property type="entry name" value="Prot_kinase_dom"/>
</dbReference>
<dbReference type="GO" id="GO:0004674">
    <property type="term" value="F:protein serine/threonine kinase activity"/>
    <property type="evidence" value="ECO:0007669"/>
    <property type="project" value="TreeGrafter"/>
</dbReference>
<feature type="compositionally biased region" description="Low complexity" evidence="6">
    <location>
        <begin position="586"/>
        <end position="603"/>
    </location>
</feature>
<accession>A0A4U1JGQ8</accession>
<evidence type="ECO:0000256" key="3">
    <source>
        <dbReference type="ARBA" id="ARBA00022777"/>
    </source>
</evidence>
<evidence type="ECO:0000256" key="1">
    <source>
        <dbReference type="ARBA" id="ARBA00022679"/>
    </source>
</evidence>
<dbReference type="Pfam" id="PF00069">
    <property type="entry name" value="Pkinase"/>
    <property type="match status" value="1"/>
</dbReference>
<dbReference type="InterPro" id="IPR017441">
    <property type="entry name" value="Protein_kinase_ATP_BS"/>
</dbReference>
<sequence>MSSTGGPAAPGDVVAGRYRVDSWLGQGNMAAVFRATHLGTGQTCALKLVHPQLIERTEIRDLFVQEARVGARIGKNPHIVDVFDAGIDPQRGVPFLAMELLEGDTLDRYIKQRGPVPPGLMRILFLQLADALGQAHTAGVIHRDLKPGNLFLTYDRRKSPLLKVVDFGIAKVLEEGVQGTATQVGSPAYAAPEQLGAAMRPMAAKMGVVIAHGVTPQTDIWALGVIAYELLLGAPPGHLWTGSERGSIADIMMGVAIQPTPSAVAQADFKAHLFPRGFDEWLDRCLRKNAAERWPNVEEAVRALAELLDSGYDDGETQQIRPHALLGLTKQASMRATMPLQPKPASVPPPPVQTAVLPPGLYPLPEQATAPPPQPQKPRAAVLQTLPLQAMPPELRATPPPIEAPLPPVTRAPLPSTPVQVGPAYTSTSATHAPMASEPRSSLPSVPQSATTTHGLATTNPPTTGSASKKLGIALGVSALLAALGLVAFVLTPKTGGLRIEVTGRDLGKVAIYVDGQERCGTTPCVVGDLEPGDRIIKVVVPGKGDKVVSASVERGEESPVLIPMETAEPVPPTPPDAEPPKSVNTASASTSPAESPSVAAAVGTIPGATPGEPARASGPLPTATPTVGIANPPAAQANGTLNINSIPVSKVVLDGRPLGNTPKVGLSVPAGTHTVTFVHSERGKQTVTVTVNAGETKTAAVKFK</sequence>
<evidence type="ECO:0000259" key="7">
    <source>
        <dbReference type="PROSITE" id="PS50011"/>
    </source>
</evidence>
<dbReference type="AlphaFoldDB" id="A0A4U1JGQ8"/>
<evidence type="ECO:0000256" key="4">
    <source>
        <dbReference type="ARBA" id="ARBA00022840"/>
    </source>
</evidence>
<keyword evidence="1" id="KW-0808">Transferase</keyword>
<evidence type="ECO:0000256" key="5">
    <source>
        <dbReference type="PROSITE-ProRule" id="PRU10141"/>
    </source>
</evidence>
<dbReference type="Gene3D" id="3.30.200.20">
    <property type="entry name" value="Phosphorylase Kinase, domain 1"/>
    <property type="match status" value="1"/>
</dbReference>
<evidence type="ECO:0000313" key="8">
    <source>
        <dbReference type="EMBL" id="TKD11745.1"/>
    </source>
</evidence>
<reference evidence="8 9" key="1">
    <citation type="submission" date="2019-04" db="EMBL/GenBank/DDBJ databases">
        <authorList>
            <person name="Li Y."/>
            <person name="Wang J."/>
        </authorList>
    </citation>
    <scope>NUCLEOTIDE SEQUENCE [LARGE SCALE GENOMIC DNA]</scope>
    <source>
        <strain evidence="8 9">DSM 14668</strain>
    </source>
</reference>
<protein>
    <submittedName>
        <fullName evidence="8">PEGA domain-containing protein</fullName>
    </submittedName>
</protein>
<feature type="compositionally biased region" description="Polar residues" evidence="6">
    <location>
        <begin position="439"/>
        <end position="464"/>
    </location>
</feature>
<dbReference type="Gene3D" id="1.10.510.10">
    <property type="entry name" value="Transferase(Phosphotransferase) domain 1"/>
    <property type="match status" value="1"/>
</dbReference>
<keyword evidence="3" id="KW-0418">Kinase</keyword>
<dbReference type="InterPro" id="IPR008271">
    <property type="entry name" value="Ser/Thr_kinase_AS"/>
</dbReference>
<gene>
    <name evidence="8" type="ORF">E8A74_06300</name>
</gene>
<dbReference type="Proteomes" id="UP000309215">
    <property type="component" value="Unassembled WGS sequence"/>
</dbReference>
<dbReference type="RefSeq" id="WP_136928019.1">
    <property type="nucleotide sequence ID" value="NZ_SSMQ01000005.1"/>
</dbReference>
<feature type="binding site" evidence="5">
    <location>
        <position position="47"/>
    </location>
    <ligand>
        <name>ATP</name>
        <dbReference type="ChEBI" id="CHEBI:30616"/>
    </ligand>
</feature>
<dbReference type="PROSITE" id="PS00108">
    <property type="entry name" value="PROTEIN_KINASE_ST"/>
    <property type="match status" value="1"/>
</dbReference>
<keyword evidence="4 5" id="KW-0067">ATP-binding</keyword>
<proteinExistence type="predicted"/>
<organism evidence="8 9">
    <name type="scientific">Polyangium fumosum</name>
    <dbReference type="NCBI Taxonomy" id="889272"/>
    <lineage>
        <taxon>Bacteria</taxon>
        <taxon>Pseudomonadati</taxon>
        <taxon>Myxococcota</taxon>
        <taxon>Polyangia</taxon>
        <taxon>Polyangiales</taxon>
        <taxon>Polyangiaceae</taxon>
        <taxon>Polyangium</taxon>
    </lineage>
</organism>
<dbReference type="PROSITE" id="PS00107">
    <property type="entry name" value="PROTEIN_KINASE_ATP"/>
    <property type="match status" value="1"/>
</dbReference>
<dbReference type="CDD" id="cd14014">
    <property type="entry name" value="STKc_PknB_like"/>
    <property type="match status" value="1"/>
</dbReference>
<dbReference type="Pfam" id="PF08308">
    <property type="entry name" value="PEGA"/>
    <property type="match status" value="1"/>
</dbReference>
<dbReference type="PROSITE" id="PS50011">
    <property type="entry name" value="PROTEIN_KINASE_DOM"/>
    <property type="match status" value="1"/>
</dbReference>
<keyword evidence="2 5" id="KW-0547">Nucleotide-binding</keyword>
<dbReference type="InterPro" id="IPR011009">
    <property type="entry name" value="Kinase-like_dom_sf"/>
</dbReference>
<dbReference type="SUPFAM" id="SSF56112">
    <property type="entry name" value="Protein kinase-like (PK-like)"/>
    <property type="match status" value="1"/>
</dbReference>
<feature type="compositionally biased region" description="Low complexity" evidence="6">
    <location>
        <begin position="360"/>
        <end position="369"/>
    </location>
</feature>
<dbReference type="GO" id="GO:0005524">
    <property type="term" value="F:ATP binding"/>
    <property type="evidence" value="ECO:0007669"/>
    <property type="project" value="UniProtKB-UniRule"/>
</dbReference>
<evidence type="ECO:0000256" key="2">
    <source>
        <dbReference type="ARBA" id="ARBA00022741"/>
    </source>
</evidence>
<comment type="caution">
    <text evidence="8">The sequence shown here is derived from an EMBL/GenBank/DDBJ whole genome shotgun (WGS) entry which is preliminary data.</text>
</comment>
<name>A0A4U1JGQ8_9BACT</name>
<dbReference type="PANTHER" id="PTHR43289">
    <property type="entry name" value="MITOGEN-ACTIVATED PROTEIN KINASE KINASE KINASE 20-RELATED"/>
    <property type="match status" value="1"/>
</dbReference>
<feature type="domain" description="Protein kinase" evidence="7">
    <location>
        <begin position="18"/>
        <end position="308"/>
    </location>
</feature>
<dbReference type="PANTHER" id="PTHR43289:SF6">
    <property type="entry name" value="SERINE_THREONINE-PROTEIN KINASE NEKL-3"/>
    <property type="match status" value="1"/>
</dbReference>
<dbReference type="SMART" id="SM00220">
    <property type="entry name" value="S_TKc"/>
    <property type="match status" value="1"/>
</dbReference>
<dbReference type="OrthoDB" id="5483561at2"/>
<feature type="region of interest" description="Disordered" evidence="6">
    <location>
        <begin position="360"/>
        <end position="379"/>
    </location>
</feature>